<sequence length="602" mass="66111">MGSRGFGATKRDNSGRLGSVSDYCVRHCVCPVVVVRYPEEKDGGGGAEPVVCVASAVEDEEEEEPEYHDATDHRKEKILEDTGTCLLLDITSWNSTEDSVNCRLFLLLLIFHDTILQGQSVTTSTTITSSGNVFELGFFTPGYENSTTGSYLGIWYKRVSERTVVWVANRDYSLPDSSAVLTIASDGNLVIQKGSFSYMLSNISSSGNTSATLLDSGNLMPEMRLNYVFNYSYVSNDNGSYFTYSVYDPKIISRLVLDTSGQVHQLTWLETTGQWNLFWSQPRQRCYVNPTCGAFGACNASAILFCQCLRGFEPNSAGDWNAGDTSGGCVRKAPLRCGNDSAVKGQKDQFLRVSKVTLPANSTVLSQVRSVGDCQSACFSNCSCSAYTYSVSGCSIWGNELLNVELLMDDDPEGKDFYLRLAASEFPSQGKGKWIIPVLVVPMTLLATVSFFYCWRRRKSQNKGEDLVLFDLGTSIGAAGCKPNEAGKNHTGKKKEVDLPLFSFASVSAATDNFCDANKLGEGGFGPVYKGKLQKGYEVAVKRLSKMSGQGLEELQNEAMLIAKLQHNNLVRLLGCCIEKDEKILIYEFMPNKSLDFFLFGL</sequence>
<comment type="caution">
    <text evidence="1">The sequence shown here is derived from an EMBL/GenBank/DDBJ whole genome shotgun (WGS) entry which is preliminary data.</text>
</comment>
<gene>
    <name evidence="1" type="ORF">RHMOL_Rhmol04G0031200</name>
</gene>
<organism evidence="1 2">
    <name type="scientific">Rhododendron molle</name>
    <name type="common">Chinese azalea</name>
    <name type="synonym">Azalea mollis</name>
    <dbReference type="NCBI Taxonomy" id="49168"/>
    <lineage>
        <taxon>Eukaryota</taxon>
        <taxon>Viridiplantae</taxon>
        <taxon>Streptophyta</taxon>
        <taxon>Embryophyta</taxon>
        <taxon>Tracheophyta</taxon>
        <taxon>Spermatophyta</taxon>
        <taxon>Magnoliopsida</taxon>
        <taxon>eudicotyledons</taxon>
        <taxon>Gunneridae</taxon>
        <taxon>Pentapetalae</taxon>
        <taxon>asterids</taxon>
        <taxon>Ericales</taxon>
        <taxon>Ericaceae</taxon>
        <taxon>Ericoideae</taxon>
        <taxon>Rhodoreae</taxon>
        <taxon>Rhododendron</taxon>
    </lineage>
</organism>
<dbReference type="EMBL" id="CM046391">
    <property type="protein sequence ID" value="KAI8557715.1"/>
    <property type="molecule type" value="Genomic_DNA"/>
</dbReference>
<name>A0ACC0NWT4_RHOML</name>
<dbReference type="Proteomes" id="UP001062846">
    <property type="component" value="Chromosome 4"/>
</dbReference>
<evidence type="ECO:0000313" key="1">
    <source>
        <dbReference type="EMBL" id="KAI8557715.1"/>
    </source>
</evidence>
<keyword evidence="2" id="KW-1185">Reference proteome</keyword>
<accession>A0ACC0NWT4</accession>
<evidence type="ECO:0000313" key="2">
    <source>
        <dbReference type="Proteomes" id="UP001062846"/>
    </source>
</evidence>
<reference evidence="1" key="1">
    <citation type="submission" date="2022-02" db="EMBL/GenBank/DDBJ databases">
        <title>Plant Genome Project.</title>
        <authorList>
            <person name="Zhang R.-G."/>
        </authorList>
    </citation>
    <scope>NUCLEOTIDE SEQUENCE</scope>
    <source>
        <strain evidence="1">AT1</strain>
    </source>
</reference>
<protein>
    <submittedName>
        <fullName evidence="1">Uncharacterized protein</fullName>
    </submittedName>
</protein>
<proteinExistence type="predicted"/>